<dbReference type="InterPro" id="IPR009057">
    <property type="entry name" value="Homeodomain-like_sf"/>
</dbReference>
<reference evidence="4 5" key="1">
    <citation type="submission" date="2015-10" db="EMBL/GenBank/DDBJ databases">
        <title>Metagenome-Assembled Genomes uncover a global brackish microbiome.</title>
        <authorList>
            <person name="Hugerth L.W."/>
            <person name="Larsson J."/>
            <person name="Alneberg J."/>
            <person name="Lindh M.V."/>
            <person name="Legrand C."/>
            <person name="Pinhassi J."/>
            <person name="Andersson A.F."/>
        </authorList>
    </citation>
    <scope>NUCLEOTIDE SEQUENCE [LARGE SCALE GENOMIC DNA]</scope>
    <source>
        <strain evidence="4">BACL6 MAG-120924-bin43</strain>
    </source>
</reference>
<evidence type="ECO:0000259" key="3">
    <source>
        <dbReference type="PROSITE" id="PS50977"/>
    </source>
</evidence>
<dbReference type="SUPFAM" id="SSF46689">
    <property type="entry name" value="Homeodomain-like"/>
    <property type="match status" value="1"/>
</dbReference>
<dbReference type="GO" id="GO:0003677">
    <property type="term" value="F:DNA binding"/>
    <property type="evidence" value="ECO:0007669"/>
    <property type="project" value="UniProtKB-UniRule"/>
</dbReference>
<name>A0A0R2QBU3_9ACTN</name>
<evidence type="ECO:0000313" key="5">
    <source>
        <dbReference type="Proteomes" id="UP000051017"/>
    </source>
</evidence>
<evidence type="ECO:0000313" key="4">
    <source>
        <dbReference type="EMBL" id="KRO47702.1"/>
    </source>
</evidence>
<organism evidence="4 5">
    <name type="scientific">Acidimicrobiia bacterium BACL6 MAG-120924-bin43</name>
    <dbReference type="NCBI Taxonomy" id="1655583"/>
    <lineage>
        <taxon>Bacteria</taxon>
        <taxon>Bacillati</taxon>
        <taxon>Actinomycetota</taxon>
        <taxon>Acidimicrobiia</taxon>
        <taxon>acIV cluster</taxon>
    </lineage>
</organism>
<keyword evidence="1 2" id="KW-0238">DNA-binding</keyword>
<feature type="domain" description="HTH tetR-type" evidence="3">
    <location>
        <begin position="24"/>
        <end position="83"/>
    </location>
</feature>
<protein>
    <recommendedName>
        <fullName evidence="3">HTH tetR-type domain-containing protein</fullName>
    </recommendedName>
</protein>
<evidence type="ECO:0000256" key="2">
    <source>
        <dbReference type="PROSITE-ProRule" id="PRU00335"/>
    </source>
</evidence>
<gene>
    <name evidence="4" type="ORF">ABR75_05690</name>
</gene>
<dbReference type="AlphaFoldDB" id="A0A0R2QBU3"/>
<dbReference type="PROSITE" id="PS50977">
    <property type="entry name" value="HTH_TETR_2"/>
    <property type="match status" value="1"/>
</dbReference>
<feature type="DNA-binding region" description="H-T-H motif" evidence="2">
    <location>
        <begin position="46"/>
        <end position="65"/>
    </location>
</feature>
<proteinExistence type="predicted"/>
<sequence>MSKETTVDVQSPETQVDGRVARSERTREAIAGALLELLEEGVLRPRAQEIAKRADVAVRTVFQHFDDMEGLYAEILRRQSERIAPFLVPLDPHRSTADKVRALVEMRDNMYALAAPLRRGMTRIGSASKSKTFESALEELRRVMTQQIQQGFVKELHLNTDPYDVLPRIEAITSFEMWDHFIQVQGASRTAVRLHMTVMVLRELQPTG</sequence>
<dbReference type="Gene3D" id="1.10.357.10">
    <property type="entry name" value="Tetracycline Repressor, domain 2"/>
    <property type="match status" value="1"/>
</dbReference>
<accession>A0A0R2QBU3</accession>
<dbReference type="Pfam" id="PF00440">
    <property type="entry name" value="TetR_N"/>
    <property type="match status" value="1"/>
</dbReference>
<dbReference type="Proteomes" id="UP000051017">
    <property type="component" value="Unassembled WGS sequence"/>
</dbReference>
<dbReference type="EMBL" id="LIBJ01000137">
    <property type="protein sequence ID" value="KRO47702.1"/>
    <property type="molecule type" value="Genomic_DNA"/>
</dbReference>
<dbReference type="InterPro" id="IPR001647">
    <property type="entry name" value="HTH_TetR"/>
</dbReference>
<evidence type="ECO:0000256" key="1">
    <source>
        <dbReference type="ARBA" id="ARBA00023125"/>
    </source>
</evidence>
<comment type="caution">
    <text evidence="4">The sequence shown here is derived from an EMBL/GenBank/DDBJ whole genome shotgun (WGS) entry which is preliminary data.</text>
</comment>